<evidence type="ECO:0000313" key="3">
    <source>
        <dbReference type="Proteomes" id="UP000694866"/>
    </source>
</evidence>
<accession>A0A9R1T0E3</accession>
<evidence type="ECO:0000256" key="2">
    <source>
        <dbReference type="SAM" id="MobiDB-lite"/>
    </source>
</evidence>
<dbReference type="RefSeq" id="XP_011300478.1">
    <property type="nucleotide sequence ID" value="XM_011302176.1"/>
</dbReference>
<keyword evidence="3" id="KW-1185">Reference proteome</keyword>
<evidence type="ECO:0000256" key="1">
    <source>
        <dbReference type="SAM" id="Coils"/>
    </source>
</evidence>
<sequence length="475" mass="53481">MNDSGETLWRSMESSFNEMETSSVEVSFKSLTGNCDDLSETTQSVVTPRKNAMSVEVGLIDALRNLQLASVKKVRQSRNNLNSTIPKDEQQTFQSKTEHLDLPIDKCVPEKVDQPSVQSTVENNAEDRENRKALTEIMDELVEECLQVEQLNVKSSIVSEHKQVDDLISEAVEDSQKVMNGDQFSIRMESQGPVINDKVKLKDPKIAKAPPVDPKIVNNMKNAVKPLLKSLREVRKTTIGVSPMLQTKLRCRATNNLPRTQLSTVSQSKKKAGELRAPRSSSLTKKQPLRNVVATVVSTKEGIQVKEEKISNFGIPVNIMTKKKRTQAVPFSFASRERDSRQELKLPKKLPMRDSDSINQQRQFSIIKSTTEKKMPSVKSQPMSKSLWEESANKENRSMNLNKSKTVIGRPKLSTGEREKKIEDKRNLIVLEQQKKERVTAPKSKKIPELKTTATSVFKIPAPVISKKPLSVPRK</sequence>
<dbReference type="OrthoDB" id="7677582at2759"/>
<reference evidence="4" key="1">
    <citation type="submission" date="2025-08" db="UniProtKB">
        <authorList>
            <consortium name="RefSeq"/>
        </authorList>
    </citation>
    <scope>IDENTIFICATION</scope>
    <source>
        <strain evidence="4">USDA-PBARC FA_bdor</strain>
        <tissue evidence="4">Whole organism</tissue>
    </source>
</reference>
<protein>
    <submittedName>
        <fullName evidence="4">Uncharacterized protein</fullName>
    </submittedName>
</protein>
<keyword evidence="1" id="KW-0175">Coiled coil</keyword>
<feature type="region of interest" description="Disordered" evidence="2">
    <location>
        <begin position="261"/>
        <end position="285"/>
    </location>
</feature>
<dbReference type="GeneID" id="105264944"/>
<gene>
    <name evidence="4" type="primary">LOC105264944</name>
</gene>
<feature type="coiled-coil region" evidence="1">
    <location>
        <begin position="124"/>
        <end position="151"/>
    </location>
</feature>
<dbReference type="Proteomes" id="UP000694866">
    <property type="component" value="Unplaced"/>
</dbReference>
<name>A0A9R1T0E3_9HYME</name>
<dbReference type="AlphaFoldDB" id="A0A9R1T0E3"/>
<dbReference type="KEGG" id="fas:105264944"/>
<proteinExistence type="predicted"/>
<evidence type="ECO:0000313" key="4">
    <source>
        <dbReference type="RefSeq" id="XP_011300478.1"/>
    </source>
</evidence>
<organism evidence="3 4">
    <name type="scientific">Fopius arisanus</name>
    <dbReference type="NCBI Taxonomy" id="64838"/>
    <lineage>
        <taxon>Eukaryota</taxon>
        <taxon>Metazoa</taxon>
        <taxon>Ecdysozoa</taxon>
        <taxon>Arthropoda</taxon>
        <taxon>Hexapoda</taxon>
        <taxon>Insecta</taxon>
        <taxon>Pterygota</taxon>
        <taxon>Neoptera</taxon>
        <taxon>Endopterygota</taxon>
        <taxon>Hymenoptera</taxon>
        <taxon>Apocrita</taxon>
        <taxon>Ichneumonoidea</taxon>
        <taxon>Braconidae</taxon>
        <taxon>Opiinae</taxon>
        <taxon>Fopius</taxon>
    </lineage>
</organism>